<dbReference type="RefSeq" id="WP_187595102.1">
    <property type="nucleotide sequence ID" value="NZ_CP060723.1"/>
</dbReference>
<protein>
    <submittedName>
        <fullName evidence="3">Response regulator</fullName>
    </submittedName>
</protein>
<dbReference type="SUPFAM" id="SSF52172">
    <property type="entry name" value="CheY-like"/>
    <property type="match status" value="1"/>
</dbReference>
<dbReference type="Gene3D" id="3.40.50.2300">
    <property type="match status" value="1"/>
</dbReference>
<feature type="modified residue" description="4-aspartylphosphate" evidence="1">
    <location>
        <position position="62"/>
    </location>
</feature>
<evidence type="ECO:0000313" key="4">
    <source>
        <dbReference type="Proteomes" id="UP000515806"/>
    </source>
</evidence>
<dbReference type="PROSITE" id="PS50110">
    <property type="entry name" value="RESPONSE_REGULATORY"/>
    <property type="match status" value="1"/>
</dbReference>
<dbReference type="SMART" id="SM00448">
    <property type="entry name" value="REC"/>
    <property type="match status" value="1"/>
</dbReference>
<reference evidence="3 4" key="1">
    <citation type="submission" date="2020-08" db="EMBL/GenBank/DDBJ databases">
        <title>Genome sequence of Pedobacter roseus KACC 11594T.</title>
        <authorList>
            <person name="Hyun D.-W."/>
            <person name="Bae J.-W."/>
        </authorList>
    </citation>
    <scope>NUCLEOTIDE SEQUENCE [LARGE SCALE GENOMIC DNA]</scope>
    <source>
        <strain evidence="3 4">KACC 11594</strain>
    </source>
</reference>
<dbReference type="Proteomes" id="UP000515806">
    <property type="component" value="Chromosome"/>
</dbReference>
<keyword evidence="1" id="KW-0597">Phosphoprotein</keyword>
<dbReference type="InterPro" id="IPR011006">
    <property type="entry name" value="CheY-like_superfamily"/>
</dbReference>
<sequence>MQPFNTAQLKCIIIDDDQLSIDILSNFIARIEELKTIATYTDPIDGILAIKEINDLDILFLDIGMEVSGLDVAKVIRNHVRYLVFVTGHEKYALDAFAVYCDKFIVKPITYEKINSAITDIIQKETRL</sequence>
<evidence type="ECO:0000259" key="2">
    <source>
        <dbReference type="PROSITE" id="PS50110"/>
    </source>
</evidence>
<feature type="domain" description="Response regulatory" evidence="2">
    <location>
        <begin position="10"/>
        <end position="122"/>
    </location>
</feature>
<dbReference type="InterPro" id="IPR001789">
    <property type="entry name" value="Sig_transdc_resp-reg_receiver"/>
</dbReference>
<keyword evidence="4" id="KW-1185">Reference proteome</keyword>
<accession>A0A7G9QMU6</accession>
<gene>
    <name evidence="3" type="ORF">H9L23_11595</name>
</gene>
<dbReference type="KEGG" id="proe:H9L23_11595"/>
<name>A0A7G9QMU6_9SPHI</name>
<dbReference type="Pfam" id="PF00072">
    <property type="entry name" value="Response_reg"/>
    <property type="match status" value="1"/>
</dbReference>
<organism evidence="3 4">
    <name type="scientific">Pedobacter roseus</name>
    <dbReference type="NCBI Taxonomy" id="336820"/>
    <lineage>
        <taxon>Bacteria</taxon>
        <taxon>Pseudomonadati</taxon>
        <taxon>Bacteroidota</taxon>
        <taxon>Sphingobacteriia</taxon>
        <taxon>Sphingobacteriales</taxon>
        <taxon>Sphingobacteriaceae</taxon>
        <taxon>Pedobacter</taxon>
    </lineage>
</organism>
<proteinExistence type="predicted"/>
<evidence type="ECO:0000313" key="3">
    <source>
        <dbReference type="EMBL" id="QNN44671.1"/>
    </source>
</evidence>
<evidence type="ECO:0000256" key="1">
    <source>
        <dbReference type="PROSITE-ProRule" id="PRU00169"/>
    </source>
</evidence>
<dbReference type="GO" id="GO:0000160">
    <property type="term" value="P:phosphorelay signal transduction system"/>
    <property type="evidence" value="ECO:0007669"/>
    <property type="project" value="InterPro"/>
</dbReference>
<dbReference type="AlphaFoldDB" id="A0A7G9QMU6"/>
<dbReference type="EMBL" id="CP060723">
    <property type="protein sequence ID" value="QNN44671.1"/>
    <property type="molecule type" value="Genomic_DNA"/>
</dbReference>